<evidence type="ECO:0000256" key="3">
    <source>
        <dbReference type="ARBA" id="ARBA00012438"/>
    </source>
</evidence>
<evidence type="ECO:0000256" key="11">
    <source>
        <dbReference type="ARBA" id="ARBA00023136"/>
    </source>
</evidence>
<dbReference type="PROSITE" id="PS50109">
    <property type="entry name" value="HIS_KIN"/>
    <property type="match status" value="1"/>
</dbReference>
<feature type="domain" description="PAS" evidence="14">
    <location>
        <begin position="347"/>
        <end position="403"/>
    </location>
</feature>
<evidence type="ECO:0000259" key="13">
    <source>
        <dbReference type="PROSITE" id="PS50109"/>
    </source>
</evidence>
<evidence type="ECO:0000313" key="16">
    <source>
        <dbReference type="Proteomes" id="UP000199170"/>
    </source>
</evidence>
<dbReference type="CDD" id="cd00075">
    <property type="entry name" value="HATPase"/>
    <property type="match status" value="1"/>
</dbReference>
<dbReference type="GO" id="GO:0007234">
    <property type="term" value="P:osmosensory signaling via phosphorelay pathway"/>
    <property type="evidence" value="ECO:0007669"/>
    <property type="project" value="TreeGrafter"/>
</dbReference>
<feature type="transmembrane region" description="Helical" evidence="12">
    <location>
        <begin position="202"/>
        <end position="220"/>
    </location>
</feature>
<evidence type="ECO:0000313" key="15">
    <source>
        <dbReference type="EMBL" id="SDX88860.1"/>
    </source>
</evidence>
<feature type="transmembrane region" description="Helical" evidence="12">
    <location>
        <begin position="143"/>
        <end position="167"/>
    </location>
</feature>
<evidence type="ECO:0000256" key="7">
    <source>
        <dbReference type="ARBA" id="ARBA00022777"/>
    </source>
</evidence>
<protein>
    <recommendedName>
        <fullName evidence="3">histidine kinase</fullName>
        <ecNumber evidence="3">2.7.13.3</ecNumber>
    </recommendedName>
</protein>
<evidence type="ECO:0000256" key="9">
    <source>
        <dbReference type="ARBA" id="ARBA00022989"/>
    </source>
</evidence>
<keyword evidence="9 12" id="KW-1133">Transmembrane helix</keyword>
<dbReference type="GO" id="GO:0006355">
    <property type="term" value="P:regulation of DNA-templated transcription"/>
    <property type="evidence" value="ECO:0007669"/>
    <property type="project" value="InterPro"/>
</dbReference>
<accession>A0A1H3FD63</accession>
<dbReference type="NCBIfam" id="TIGR00229">
    <property type="entry name" value="sensory_box"/>
    <property type="match status" value="1"/>
</dbReference>
<dbReference type="InterPro" id="IPR035965">
    <property type="entry name" value="PAS-like_dom_sf"/>
</dbReference>
<dbReference type="AlphaFoldDB" id="A0A1H3FD63"/>
<dbReference type="InterPro" id="IPR036890">
    <property type="entry name" value="HATPase_C_sf"/>
</dbReference>
<keyword evidence="7" id="KW-0418">Kinase</keyword>
<reference evidence="16" key="1">
    <citation type="submission" date="2016-10" db="EMBL/GenBank/DDBJ databases">
        <authorList>
            <person name="Varghese N."/>
            <person name="Submissions S."/>
        </authorList>
    </citation>
    <scope>NUCLEOTIDE SEQUENCE [LARGE SCALE GENOMIC DNA]</scope>
    <source>
        <strain evidence="16">CGMCC 1.10118</strain>
    </source>
</reference>
<evidence type="ECO:0000256" key="8">
    <source>
        <dbReference type="ARBA" id="ARBA00022840"/>
    </source>
</evidence>
<dbReference type="GO" id="GO:0005524">
    <property type="term" value="F:ATP binding"/>
    <property type="evidence" value="ECO:0007669"/>
    <property type="project" value="UniProtKB-KW"/>
</dbReference>
<dbReference type="CDD" id="cd00130">
    <property type="entry name" value="PAS"/>
    <property type="match status" value="1"/>
</dbReference>
<dbReference type="SMART" id="SM00387">
    <property type="entry name" value="HATPase_c"/>
    <property type="match status" value="1"/>
</dbReference>
<dbReference type="InterPro" id="IPR050351">
    <property type="entry name" value="BphY/WalK/GraS-like"/>
</dbReference>
<evidence type="ECO:0000259" key="14">
    <source>
        <dbReference type="PROSITE" id="PS50112"/>
    </source>
</evidence>
<feature type="transmembrane region" description="Helical" evidence="12">
    <location>
        <begin position="102"/>
        <end position="123"/>
    </location>
</feature>
<dbReference type="Gene3D" id="3.30.565.10">
    <property type="entry name" value="Histidine kinase-like ATPase, C-terminal domain"/>
    <property type="match status" value="1"/>
</dbReference>
<name>A0A1H3FD63_9EURY</name>
<dbReference type="EMBL" id="FNPB01000003">
    <property type="protein sequence ID" value="SDX88860.1"/>
    <property type="molecule type" value="Genomic_DNA"/>
</dbReference>
<dbReference type="GO" id="GO:0000156">
    <property type="term" value="F:phosphorelay response regulator activity"/>
    <property type="evidence" value="ECO:0007669"/>
    <property type="project" value="TreeGrafter"/>
</dbReference>
<dbReference type="PROSITE" id="PS50112">
    <property type="entry name" value="PAS"/>
    <property type="match status" value="1"/>
</dbReference>
<organism evidence="15 16">
    <name type="scientific">Halobellus clavatus</name>
    <dbReference type="NCBI Taxonomy" id="660517"/>
    <lineage>
        <taxon>Archaea</taxon>
        <taxon>Methanobacteriati</taxon>
        <taxon>Methanobacteriota</taxon>
        <taxon>Stenosarchaea group</taxon>
        <taxon>Halobacteria</taxon>
        <taxon>Halobacteriales</taxon>
        <taxon>Haloferacaceae</taxon>
        <taxon>Halobellus</taxon>
    </lineage>
</organism>
<gene>
    <name evidence="15" type="ORF">SAMN04487946_103317</name>
</gene>
<dbReference type="STRING" id="660517.SAMN04487946_103317"/>
<evidence type="ECO:0000256" key="10">
    <source>
        <dbReference type="ARBA" id="ARBA00023012"/>
    </source>
</evidence>
<dbReference type="InterPro" id="IPR005467">
    <property type="entry name" value="His_kinase_dom"/>
</dbReference>
<keyword evidence="4" id="KW-0808">Transferase</keyword>
<evidence type="ECO:0000256" key="6">
    <source>
        <dbReference type="ARBA" id="ARBA00022741"/>
    </source>
</evidence>
<feature type="transmembrane region" description="Helical" evidence="12">
    <location>
        <begin position="6"/>
        <end position="26"/>
    </location>
</feature>
<dbReference type="SUPFAM" id="SSF55874">
    <property type="entry name" value="ATPase domain of HSP90 chaperone/DNA topoisomerase II/histidine kinase"/>
    <property type="match status" value="1"/>
</dbReference>
<feature type="transmembrane region" description="Helical" evidence="12">
    <location>
        <begin position="65"/>
        <end position="90"/>
    </location>
</feature>
<dbReference type="SUPFAM" id="SSF55785">
    <property type="entry name" value="PYP-like sensor domain (PAS domain)"/>
    <property type="match status" value="1"/>
</dbReference>
<dbReference type="GO" id="GO:0030295">
    <property type="term" value="F:protein kinase activator activity"/>
    <property type="evidence" value="ECO:0007669"/>
    <property type="project" value="TreeGrafter"/>
</dbReference>
<dbReference type="InterPro" id="IPR000014">
    <property type="entry name" value="PAS"/>
</dbReference>
<evidence type="ECO:0000256" key="1">
    <source>
        <dbReference type="ARBA" id="ARBA00000085"/>
    </source>
</evidence>
<dbReference type="InterPro" id="IPR003594">
    <property type="entry name" value="HATPase_dom"/>
</dbReference>
<dbReference type="RefSeq" id="WP_245705749.1">
    <property type="nucleotide sequence ID" value="NZ_FNPB01000003.1"/>
</dbReference>
<dbReference type="Pfam" id="PF16927">
    <property type="entry name" value="HisKA_7TM"/>
    <property type="match status" value="1"/>
</dbReference>
<keyword evidence="5 12" id="KW-0812">Transmembrane</keyword>
<feature type="transmembrane region" description="Helical" evidence="12">
    <location>
        <begin position="38"/>
        <end position="59"/>
    </location>
</feature>
<proteinExistence type="predicted"/>
<comment type="catalytic activity">
    <reaction evidence="1">
        <text>ATP + protein L-histidine = ADP + protein N-phospho-L-histidine.</text>
        <dbReference type="EC" id="2.7.13.3"/>
    </reaction>
</comment>
<dbReference type="GO" id="GO:0016020">
    <property type="term" value="C:membrane"/>
    <property type="evidence" value="ECO:0007669"/>
    <property type="project" value="UniProtKB-SubCell"/>
</dbReference>
<comment type="subcellular location">
    <subcellularLocation>
        <location evidence="2">Membrane</location>
        <topology evidence="2">Multi-pass membrane protein</topology>
    </subcellularLocation>
</comment>
<dbReference type="PRINTS" id="PR00344">
    <property type="entry name" value="BCTRLSENSOR"/>
</dbReference>
<keyword evidence="11 12" id="KW-0472">Membrane</keyword>
<feature type="domain" description="Histidine kinase" evidence="13">
    <location>
        <begin position="470"/>
        <end position="672"/>
    </location>
</feature>
<keyword evidence="16" id="KW-1185">Reference proteome</keyword>
<dbReference type="InterPro" id="IPR031621">
    <property type="entry name" value="HisKA_7TM"/>
</dbReference>
<evidence type="ECO:0000256" key="5">
    <source>
        <dbReference type="ARBA" id="ARBA00022692"/>
    </source>
</evidence>
<dbReference type="EC" id="2.7.13.3" evidence="3"/>
<dbReference type="SMART" id="SM00091">
    <property type="entry name" value="PAS"/>
    <property type="match status" value="1"/>
</dbReference>
<dbReference type="GO" id="GO:0004673">
    <property type="term" value="F:protein histidine kinase activity"/>
    <property type="evidence" value="ECO:0007669"/>
    <property type="project" value="UniProtKB-EC"/>
</dbReference>
<dbReference type="PANTHER" id="PTHR42878">
    <property type="entry name" value="TWO-COMPONENT HISTIDINE KINASE"/>
    <property type="match status" value="1"/>
</dbReference>
<dbReference type="InterPro" id="IPR013767">
    <property type="entry name" value="PAS_fold"/>
</dbReference>
<keyword evidence="6" id="KW-0547">Nucleotide-binding</keyword>
<evidence type="ECO:0000256" key="12">
    <source>
        <dbReference type="SAM" id="Phobius"/>
    </source>
</evidence>
<sequence length="674" mass="74802">MNTVGQLYVGVFALSGILCLAAITRARQFDDPSVRRGLVWLLATSGTWALLKTAFFVLPKPLREPAYIVGLAIGFATVWAWLYFCSAYTGQTYHRNRSIRRLSVVVFVSVVLVKVTNPIHGAYFSTTEVTAPFTYLAIEHNVLHWTATGLSYVLSAVGLFLIFQLFLESGYNTRPLSGLTALLGLPVVLDIGSQFTPWLIEVIYAPIGVAAFAIGVLFVFDRRFLAVQRTASSEDLSIYLDERGRIRDYTNAAREVIPELDGSTGDRLSAVAPDVTDVIDGDDQIIERQDADESEEAEEARYYFVSTGSLTLGDTGAQVIQLSDVTQTERQRRELAERERKLDEHFVFRVDLDGRFTFVSPSIEEFLGYSPAELEGNQISATIPNEASTDRAWEQIEPVLNGESNKVRDFPLETAAGTTVFTDIRAVPIYDGSVPREDRTPDDIIGVQLMVRDATERRQREGLISVINRVLRHNLRNRMNVITSYATMLEEKLDGDDATKARHIGDTADRLLDLSESAREIENNRDLSPDLEPIDIVPVLNRTVSQIQLQYPEAEITIEAPDTVVANTHERLETALWEVLDNAAKHGEDPPSVDIDVTVDDTSVAITVRDSGPGLPEMEQEVLRSNTETSLVHGDGLGLWLVYWIVTSLDGETKAESSSAGTAVTIRLPRYQEA</sequence>
<dbReference type="PANTHER" id="PTHR42878:SF7">
    <property type="entry name" value="SENSOR HISTIDINE KINASE GLRK"/>
    <property type="match status" value="1"/>
</dbReference>
<evidence type="ECO:0000256" key="2">
    <source>
        <dbReference type="ARBA" id="ARBA00004141"/>
    </source>
</evidence>
<keyword evidence="10" id="KW-0902">Two-component regulatory system</keyword>
<evidence type="ECO:0000256" key="4">
    <source>
        <dbReference type="ARBA" id="ARBA00022679"/>
    </source>
</evidence>
<dbReference type="Proteomes" id="UP000199170">
    <property type="component" value="Unassembled WGS sequence"/>
</dbReference>
<keyword evidence="8" id="KW-0067">ATP-binding</keyword>
<dbReference type="InterPro" id="IPR004358">
    <property type="entry name" value="Sig_transdc_His_kin-like_C"/>
</dbReference>
<dbReference type="Pfam" id="PF00989">
    <property type="entry name" value="PAS"/>
    <property type="match status" value="1"/>
</dbReference>
<dbReference type="Gene3D" id="3.30.450.20">
    <property type="entry name" value="PAS domain"/>
    <property type="match status" value="1"/>
</dbReference>
<dbReference type="Pfam" id="PF02518">
    <property type="entry name" value="HATPase_c"/>
    <property type="match status" value="1"/>
</dbReference>